<dbReference type="AlphaFoldDB" id="A0A918WDP8"/>
<sequence length="187" mass="18865">MWTFSAIRVATAALLVETVFATTGLALWGMTRHPDPDGDDSGIFGVVFLPVVVPLLAAFALLLTVTLVLPALWLAGRAGARRGHGGAWWWVPVAGAAVPAVLVAAVGLVVAAVSGAVGSPAVYGWCWCAVTAFVVPAALLARAANRRIAAGRPALLARNVALGGCGAVVAFLALFVGAVFLVDAAGS</sequence>
<evidence type="ECO:0000256" key="1">
    <source>
        <dbReference type="SAM" id="Phobius"/>
    </source>
</evidence>
<dbReference type="EMBL" id="BMVB01000001">
    <property type="protein sequence ID" value="GHC34985.1"/>
    <property type="molecule type" value="Genomic_DNA"/>
</dbReference>
<keyword evidence="1" id="KW-0472">Membrane</keyword>
<comment type="caution">
    <text evidence="2">The sequence shown here is derived from an EMBL/GenBank/DDBJ whole genome shotgun (WGS) entry which is preliminary data.</text>
</comment>
<name>A0A918WDP8_STRCJ</name>
<evidence type="ECO:0000313" key="2">
    <source>
        <dbReference type="EMBL" id="GHC34985.1"/>
    </source>
</evidence>
<proteinExistence type="predicted"/>
<feature type="transmembrane region" description="Helical" evidence="1">
    <location>
        <begin position="160"/>
        <end position="182"/>
    </location>
</feature>
<reference evidence="2" key="2">
    <citation type="submission" date="2020-09" db="EMBL/GenBank/DDBJ databases">
        <authorList>
            <person name="Sun Q."/>
            <person name="Ohkuma M."/>
        </authorList>
    </citation>
    <scope>NUCLEOTIDE SEQUENCE</scope>
    <source>
        <strain evidence="2">JCM 4633</strain>
    </source>
</reference>
<dbReference type="Proteomes" id="UP000646244">
    <property type="component" value="Unassembled WGS sequence"/>
</dbReference>
<gene>
    <name evidence="2" type="ORF">GCM10010507_04920</name>
</gene>
<organism evidence="2 3">
    <name type="scientific">Streptomyces cinnamoneus</name>
    <name type="common">Streptoverticillium cinnamoneum</name>
    <dbReference type="NCBI Taxonomy" id="53446"/>
    <lineage>
        <taxon>Bacteria</taxon>
        <taxon>Bacillati</taxon>
        <taxon>Actinomycetota</taxon>
        <taxon>Actinomycetes</taxon>
        <taxon>Kitasatosporales</taxon>
        <taxon>Streptomycetaceae</taxon>
        <taxon>Streptomyces</taxon>
        <taxon>Streptomyces cinnamoneus group</taxon>
    </lineage>
</organism>
<accession>A0A918WDP8</accession>
<feature type="transmembrane region" description="Helical" evidence="1">
    <location>
        <begin position="87"/>
        <end position="116"/>
    </location>
</feature>
<feature type="transmembrane region" description="Helical" evidence="1">
    <location>
        <begin position="122"/>
        <end position="140"/>
    </location>
</feature>
<evidence type="ECO:0000313" key="3">
    <source>
        <dbReference type="Proteomes" id="UP000646244"/>
    </source>
</evidence>
<keyword evidence="1" id="KW-1133">Transmembrane helix</keyword>
<keyword evidence="1" id="KW-0812">Transmembrane</keyword>
<reference evidence="2" key="1">
    <citation type="journal article" date="2014" name="Int. J. Syst. Evol. Microbiol.">
        <title>Complete genome sequence of Corynebacterium casei LMG S-19264T (=DSM 44701T), isolated from a smear-ripened cheese.</title>
        <authorList>
            <consortium name="US DOE Joint Genome Institute (JGI-PGF)"/>
            <person name="Walter F."/>
            <person name="Albersmeier A."/>
            <person name="Kalinowski J."/>
            <person name="Ruckert C."/>
        </authorList>
    </citation>
    <scope>NUCLEOTIDE SEQUENCE</scope>
    <source>
        <strain evidence="2">JCM 4633</strain>
    </source>
</reference>
<feature type="transmembrane region" description="Helical" evidence="1">
    <location>
        <begin position="42"/>
        <end position="75"/>
    </location>
</feature>
<feature type="transmembrane region" description="Helical" evidence="1">
    <location>
        <begin position="12"/>
        <end position="30"/>
    </location>
</feature>
<protein>
    <submittedName>
        <fullName evidence="2">Uncharacterized protein</fullName>
    </submittedName>
</protein>